<protein>
    <submittedName>
        <fullName evidence="2">EVE domain-containing protein</fullName>
    </submittedName>
</protein>
<gene>
    <name evidence="2" type="ORF">H9962_10445</name>
</gene>
<evidence type="ECO:0000259" key="1">
    <source>
        <dbReference type="Pfam" id="PF01878"/>
    </source>
</evidence>
<dbReference type="InterPro" id="IPR015947">
    <property type="entry name" value="PUA-like_sf"/>
</dbReference>
<dbReference type="SUPFAM" id="SSF88697">
    <property type="entry name" value="PUA domain-like"/>
    <property type="match status" value="1"/>
</dbReference>
<proteinExistence type="predicted"/>
<feature type="domain" description="EVE" evidence="1">
    <location>
        <begin position="2"/>
        <end position="149"/>
    </location>
</feature>
<dbReference type="EMBL" id="DXAN01000032">
    <property type="protein sequence ID" value="HJA09587.1"/>
    <property type="molecule type" value="Genomic_DNA"/>
</dbReference>
<sequence>MRYWIFKTEPGCFSLADLEASPDRITAWDGVRNYQARNFMRDDMRRGDLGLFYHSGKTPEVAGVVEIVKEGYPDHTAQDAFAQHFDPAATPDNPRWYMVDVRLVRSFVPPVPRALLRRQPDLADMELLRQGSRLSVLPCEERHFRSILALADRLAAQ</sequence>
<dbReference type="Proteomes" id="UP000824225">
    <property type="component" value="Unassembled WGS sequence"/>
</dbReference>
<accession>A0A9D2KN51</accession>
<dbReference type="PANTHER" id="PTHR14087:SF7">
    <property type="entry name" value="THYMOCYTE NUCLEAR PROTEIN 1"/>
    <property type="match status" value="1"/>
</dbReference>
<dbReference type="PANTHER" id="PTHR14087">
    <property type="entry name" value="THYMOCYTE NUCLEAR PROTEIN 1"/>
    <property type="match status" value="1"/>
</dbReference>
<evidence type="ECO:0000313" key="3">
    <source>
        <dbReference type="Proteomes" id="UP000824225"/>
    </source>
</evidence>
<name>A0A9D2KN51_9BACT</name>
<reference evidence="2" key="1">
    <citation type="journal article" date="2021" name="PeerJ">
        <title>Extensive microbial diversity within the chicken gut microbiome revealed by metagenomics and culture.</title>
        <authorList>
            <person name="Gilroy R."/>
            <person name="Ravi A."/>
            <person name="Getino M."/>
            <person name="Pursley I."/>
            <person name="Horton D.L."/>
            <person name="Alikhan N.F."/>
            <person name="Baker D."/>
            <person name="Gharbi K."/>
            <person name="Hall N."/>
            <person name="Watson M."/>
            <person name="Adriaenssens E.M."/>
            <person name="Foster-Nyarko E."/>
            <person name="Jarju S."/>
            <person name="Secka A."/>
            <person name="Antonio M."/>
            <person name="Oren A."/>
            <person name="Chaudhuri R.R."/>
            <person name="La Ragione R."/>
            <person name="Hildebrand F."/>
            <person name="Pallen M.J."/>
        </authorList>
    </citation>
    <scope>NUCLEOTIDE SEQUENCE</scope>
    <source>
        <strain evidence="2">CHK186-16707</strain>
    </source>
</reference>
<dbReference type="InterPro" id="IPR002740">
    <property type="entry name" value="EVE_domain"/>
</dbReference>
<dbReference type="InterPro" id="IPR052181">
    <property type="entry name" value="5hmC_binding"/>
</dbReference>
<dbReference type="Pfam" id="PF01878">
    <property type="entry name" value="EVE"/>
    <property type="match status" value="1"/>
</dbReference>
<organism evidence="2 3">
    <name type="scientific">Candidatus Mailhella merdigallinarum</name>
    <dbReference type="NCBI Taxonomy" id="2838658"/>
    <lineage>
        <taxon>Bacteria</taxon>
        <taxon>Pseudomonadati</taxon>
        <taxon>Thermodesulfobacteriota</taxon>
        <taxon>Desulfovibrionia</taxon>
        <taxon>Desulfovibrionales</taxon>
        <taxon>Desulfovibrionaceae</taxon>
        <taxon>Mailhella</taxon>
    </lineage>
</organism>
<comment type="caution">
    <text evidence="2">The sequence shown here is derived from an EMBL/GenBank/DDBJ whole genome shotgun (WGS) entry which is preliminary data.</text>
</comment>
<reference evidence="2" key="2">
    <citation type="submission" date="2021-04" db="EMBL/GenBank/DDBJ databases">
        <authorList>
            <person name="Gilroy R."/>
        </authorList>
    </citation>
    <scope>NUCLEOTIDE SEQUENCE</scope>
    <source>
        <strain evidence="2">CHK186-16707</strain>
    </source>
</reference>
<dbReference type="AlphaFoldDB" id="A0A9D2KN51"/>
<dbReference type="Gene3D" id="3.10.590.10">
    <property type="entry name" value="ph1033 like domains"/>
    <property type="match status" value="1"/>
</dbReference>
<dbReference type="InterPro" id="IPR047197">
    <property type="entry name" value="THYN1-like_EVE"/>
</dbReference>
<evidence type="ECO:0000313" key="2">
    <source>
        <dbReference type="EMBL" id="HJA09587.1"/>
    </source>
</evidence>
<dbReference type="CDD" id="cd21133">
    <property type="entry name" value="EVE"/>
    <property type="match status" value="1"/>
</dbReference>